<reference evidence="1 2" key="2">
    <citation type="submission" date="2018-12" db="EMBL/GenBank/DDBJ databases">
        <title>Simiduia agarivorans gen. nov., sp. nov., a marine, agarolytic bacterium isolated from shallow coastal water from Keelung, Taiwan.</title>
        <authorList>
            <person name="Shieh W.Y."/>
        </authorList>
    </citation>
    <scope>NUCLEOTIDE SEQUENCE [LARGE SCALE GENOMIC DNA]</scope>
    <source>
        <strain evidence="1 2">GTF-13</strain>
    </source>
</reference>
<dbReference type="GO" id="GO:0016740">
    <property type="term" value="F:transferase activity"/>
    <property type="evidence" value="ECO:0007669"/>
    <property type="project" value="UniProtKB-KW"/>
</dbReference>
<organism evidence="1 2">
    <name type="scientific">Aestuariirhabdus litorea</name>
    <dbReference type="NCBI Taxonomy" id="2528527"/>
    <lineage>
        <taxon>Bacteria</taxon>
        <taxon>Pseudomonadati</taxon>
        <taxon>Pseudomonadota</taxon>
        <taxon>Gammaproteobacteria</taxon>
        <taxon>Oceanospirillales</taxon>
        <taxon>Aestuariirhabdaceae</taxon>
        <taxon>Aestuariirhabdus</taxon>
    </lineage>
</organism>
<gene>
    <name evidence="1" type="ORF">D0544_05660</name>
</gene>
<dbReference type="Pfam" id="PF13692">
    <property type="entry name" value="Glyco_trans_1_4"/>
    <property type="match status" value="1"/>
</dbReference>
<dbReference type="InterPro" id="IPR017521">
    <property type="entry name" value="Sugar_tfrase_PEP-CTERM_Stp1"/>
</dbReference>
<dbReference type="Proteomes" id="UP000280792">
    <property type="component" value="Unassembled WGS sequence"/>
</dbReference>
<dbReference type="AlphaFoldDB" id="A0A3P3VPQ7"/>
<dbReference type="SUPFAM" id="SSF53756">
    <property type="entry name" value="UDP-Glycosyltransferase/glycogen phosphorylase"/>
    <property type="match status" value="1"/>
</dbReference>
<evidence type="ECO:0000313" key="1">
    <source>
        <dbReference type="EMBL" id="RRJ84590.1"/>
    </source>
</evidence>
<evidence type="ECO:0000313" key="2">
    <source>
        <dbReference type="Proteomes" id="UP000280792"/>
    </source>
</evidence>
<keyword evidence="1" id="KW-0808">Transferase</keyword>
<sequence length="403" mass="45293">MESVIFAVHRIPYPPNKGDKIRSFQMLKALSQDYKVILYCFVDDPRDLQFVGKLKELASEVYYEELTRWQVIARAVKALLTGRSITEAVYCSRRMRAALKQRLSNGEVRSMVAFSSSMGQYLPDSTSVTNSPTTLIDFVDVDSLKWRDYSQQKRVPMRWIYGREAKLLSRLEKELTARAGVSTFVTRAEKELFCRQLDAHSATVKVFGNGVDLEFFDPSIEHPSPYNALGMMDLMPICFVGAMDYYANEDAAVWFMEQVMPLVLKARPDSGFFVVGRDPSHRLKRIARSTPGALVVGGVADVRPYLQHCALVVAPLRIARGMQNKVLEALAMNKFVVASSAAAEGVDIDMGNRCMAACRSAEEMAAGVLAAFDLEHEHCDGRQQVMAHYGWQPQMEKFMGLLK</sequence>
<keyword evidence="2" id="KW-1185">Reference proteome</keyword>
<dbReference type="Gene3D" id="3.40.50.2000">
    <property type="entry name" value="Glycogen Phosphorylase B"/>
    <property type="match status" value="1"/>
</dbReference>
<comment type="caution">
    <text evidence="1">The sequence shown here is derived from an EMBL/GenBank/DDBJ whole genome shotgun (WGS) entry which is preliminary data.</text>
</comment>
<dbReference type="RefSeq" id="WP_125015021.1">
    <property type="nucleotide sequence ID" value="NZ_QWEZ01000001.1"/>
</dbReference>
<dbReference type="EMBL" id="QWEZ01000001">
    <property type="protein sequence ID" value="RRJ84590.1"/>
    <property type="molecule type" value="Genomic_DNA"/>
</dbReference>
<dbReference type="NCBIfam" id="TIGR03087">
    <property type="entry name" value="stp1"/>
    <property type="match status" value="1"/>
</dbReference>
<name>A0A3P3VPQ7_9GAMM</name>
<reference evidence="1 2" key="1">
    <citation type="submission" date="2018-08" db="EMBL/GenBank/DDBJ databases">
        <authorList>
            <person name="Khan S.A."/>
        </authorList>
    </citation>
    <scope>NUCLEOTIDE SEQUENCE [LARGE SCALE GENOMIC DNA]</scope>
    <source>
        <strain evidence="1 2">GTF-13</strain>
    </source>
</reference>
<accession>A0A3P3VPQ7</accession>
<protein>
    <submittedName>
        <fullName evidence="1">TIGR03087 family PEP-CTERM/XrtA system glycosyltransferase</fullName>
    </submittedName>
</protein>
<proteinExistence type="predicted"/>